<organism evidence="2 3">
    <name type="scientific">Paraburkholderia piptadeniae</name>
    <dbReference type="NCBI Taxonomy" id="1701573"/>
    <lineage>
        <taxon>Bacteria</taxon>
        <taxon>Pseudomonadati</taxon>
        <taxon>Pseudomonadota</taxon>
        <taxon>Betaproteobacteria</taxon>
        <taxon>Burkholderiales</taxon>
        <taxon>Burkholderiaceae</taxon>
        <taxon>Paraburkholderia</taxon>
    </lineage>
</organism>
<dbReference type="GO" id="GO:0005829">
    <property type="term" value="C:cytosol"/>
    <property type="evidence" value="ECO:0007669"/>
    <property type="project" value="TreeGrafter"/>
</dbReference>
<protein>
    <submittedName>
        <fullName evidence="2">Flp pilus assembly protein, ATPase CpaE</fullName>
    </submittedName>
</protein>
<evidence type="ECO:0000313" key="3">
    <source>
        <dbReference type="Proteomes" id="UP000195569"/>
    </source>
</evidence>
<dbReference type="OrthoDB" id="9768734at2"/>
<dbReference type="PANTHER" id="PTHR43384">
    <property type="entry name" value="SEPTUM SITE-DETERMINING PROTEIN MIND HOMOLOG, CHLOROPLASTIC-RELATED"/>
    <property type="match status" value="1"/>
</dbReference>
<dbReference type="SUPFAM" id="SSF52540">
    <property type="entry name" value="P-loop containing nucleoside triphosphate hydrolases"/>
    <property type="match status" value="1"/>
</dbReference>
<dbReference type="InterPro" id="IPR002586">
    <property type="entry name" value="CobQ/CobB/MinD/ParA_Nub-bd_dom"/>
</dbReference>
<dbReference type="RefSeq" id="WP_087736851.1">
    <property type="nucleotide sequence ID" value="NZ_CYGY02000049.1"/>
</dbReference>
<dbReference type="GO" id="GO:0009898">
    <property type="term" value="C:cytoplasmic side of plasma membrane"/>
    <property type="evidence" value="ECO:0007669"/>
    <property type="project" value="TreeGrafter"/>
</dbReference>
<dbReference type="Proteomes" id="UP000195569">
    <property type="component" value="Unassembled WGS sequence"/>
</dbReference>
<dbReference type="InterPro" id="IPR050625">
    <property type="entry name" value="ParA/MinD_ATPase"/>
</dbReference>
<dbReference type="GO" id="GO:0005524">
    <property type="term" value="F:ATP binding"/>
    <property type="evidence" value="ECO:0007669"/>
    <property type="project" value="TreeGrafter"/>
</dbReference>
<evidence type="ECO:0000313" key="2">
    <source>
        <dbReference type="EMBL" id="SIT45907.1"/>
    </source>
</evidence>
<keyword evidence="3" id="KW-1185">Reference proteome</keyword>
<comment type="caution">
    <text evidence="2">The sequence shown here is derived from an EMBL/GenBank/DDBJ whole genome shotgun (WGS) entry which is preliminary data.</text>
</comment>
<dbReference type="AlphaFoldDB" id="A0A1N7SEV2"/>
<accession>A0A1N7SEV2</accession>
<feature type="domain" description="CobQ/CobB/MinD/ParA nucleotide binding" evidence="1">
    <location>
        <begin position="134"/>
        <end position="347"/>
    </location>
</feature>
<dbReference type="GO" id="GO:0051782">
    <property type="term" value="P:negative regulation of cell division"/>
    <property type="evidence" value="ECO:0007669"/>
    <property type="project" value="TreeGrafter"/>
</dbReference>
<name>A0A1N7SEV2_9BURK</name>
<dbReference type="GO" id="GO:0016887">
    <property type="term" value="F:ATP hydrolysis activity"/>
    <property type="evidence" value="ECO:0007669"/>
    <property type="project" value="TreeGrafter"/>
</dbReference>
<dbReference type="Pfam" id="PF01656">
    <property type="entry name" value="CbiA"/>
    <property type="match status" value="1"/>
</dbReference>
<dbReference type="Gene3D" id="3.40.50.2300">
    <property type="match status" value="1"/>
</dbReference>
<reference evidence="2" key="1">
    <citation type="submission" date="2016-12" db="EMBL/GenBank/DDBJ databases">
        <authorList>
            <person name="Moulin L."/>
        </authorList>
    </citation>
    <scope>NUCLEOTIDE SEQUENCE [LARGE SCALE GENOMIC DNA]</scope>
    <source>
        <strain evidence="2">STM 7183</strain>
    </source>
</reference>
<dbReference type="InterPro" id="IPR027417">
    <property type="entry name" value="P-loop_NTPase"/>
</dbReference>
<evidence type="ECO:0000259" key="1">
    <source>
        <dbReference type="Pfam" id="PF01656"/>
    </source>
</evidence>
<dbReference type="InterPro" id="IPR011006">
    <property type="entry name" value="CheY-like_superfamily"/>
</dbReference>
<sequence length="392" mass="41994">MTNILAISPEAARASAIGRALAVADSHYRFRTSDTSLEDLCTQHEELDGIDLLLVDGAKMTMQDFTTLASLTSQHASLACVLLTPESSAEIAICAMRAGVRDVRPWPVPPEDLQRAIEEIAGRLHGSRRAGKVISFVSCKGGSGTSFLAANLGFAASAAGKQALLVDLSQQYGEAAFLVTEATPPATIADVCMQIDRLDPAYLDACLTRVSDGFDVLAGAPDPARAKEIKPEHLQRIVNLVRHRYDLVIFDVGQTISNVSIAALDVSESIFPVVQLSLPYLRGARRLLEMFGSLGYGNDRIRVVVNRYHKKGPLGLAELEKTLGLRVQTVIPEDSASVSESINQGVPILRLARSSGVAKGLSELAHCILPASESSGGTFLQKLFRKPIPARA</sequence>
<gene>
    <name evidence="2" type="ORF">BN2476_490048</name>
</gene>
<dbReference type="SUPFAM" id="SSF52172">
    <property type="entry name" value="CheY-like"/>
    <property type="match status" value="1"/>
</dbReference>
<dbReference type="PANTHER" id="PTHR43384:SF13">
    <property type="entry name" value="SLR0110 PROTEIN"/>
    <property type="match status" value="1"/>
</dbReference>
<proteinExistence type="predicted"/>
<dbReference type="EMBL" id="CYGY02000049">
    <property type="protein sequence ID" value="SIT45907.1"/>
    <property type="molecule type" value="Genomic_DNA"/>
</dbReference>
<dbReference type="Gene3D" id="3.40.50.300">
    <property type="entry name" value="P-loop containing nucleotide triphosphate hydrolases"/>
    <property type="match status" value="1"/>
</dbReference>